<dbReference type="Pfam" id="PF06042">
    <property type="entry name" value="NTP_transf_6"/>
    <property type="match status" value="1"/>
</dbReference>
<gene>
    <name evidence="1" type="ORF">H8B19_14435</name>
</gene>
<evidence type="ECO:0000313" key="1">
    <source>
        <dbReference type="EMBL" id="MBC3767080.1"/>
    </source>
</evidence>
<reference evidence="1" key="2">
    <citation type="submission" date="2020-08" db="EMBL/GenBank/DDBJ databases">
        <authorList>
            <person name="Lai Q."/>
        </authorList>
    </citation>
    <scope>NUCLEOTIDE SEQUENCE</scope>
    <source>
        <strain evidence="1">S27-2</strain>
    </source>
</reference>
<reference evidence="1" key="1">
    <citation type="journal article" date="2018" name="Int. J. Syst. Evol. Microbiol.">
        <title>Neptunicella marina gen. nov., sp. nov., isolated from surface seawater.</title>
        <authorList>
            <person name="Liu X."/>
            <person name="Lai Q."/>
            <person name="Du Y."/>
            <person name="Zhang X."/>
            <person name="Liu Z."/>
            <person name="Sun F."/>
            <person name="Shao Z."/>
        </authorList>
    </citation>
    <scope>NUCLEOTIDE SEQUENCE</scope>
    <source>
        <strain evidence="1">S27-2</strain>
    </source>
</reference>
<dbReference type="EMBL" id="JACNEP010000013">
    <property type="protein sequence ID" value="MBC3767080.1"/>
    <property type="molecule type" value="Genomic_DNA"/>
</dbReference>
<keyword evidence="2" id="KW-1185">Reference proteome</keyword>
<dbReference type="PANTHER" id="PTHR39166">
    <property type="entry name" value="BLL1166 PROTEIN"/>
    <property type="match status" value="1"/>
</dbReference>
<dbReference type="AlphaFoldDB" id="A0A8J6ITD1"/>
<accession>A0A8J6ITD1</accession>
<comment type="caution">
    <text evidence="1">The sequence shown here is derived from an EMBL/GenBank/DDBJ whole genome shotgun (WGS) entry which is preliminary data.</text>
</comment>
<dbReference type="PANTHER" id="PTHR39166:SF1">
    <property type="entry name" value="BLL1166 PROTEIN"/>
    <property type="match status" value="1"/>
</dbReference>
<proteinExistence type="predicted"/>
<sequence>MSHIEHRHQQKLFELLKQDSYRMNVLTAVASLQLPDCYIGAGFVRNLVWDHIHLYTTPTALNDIDVVYFDPAQRDPAQDRAVEHTLTRWMPEVNWQVRNQARMHSRNGHSPYQNTKQAISYWIEQQTAVAVRLVNGQFQAFACFGWHTLFCGELSANPLRDPLIFQQRVQNKNWLKQWPQLKLISP</sequence>
<dbReference type="InterPro" id="IPR009267">
    <property type="entry name" value="NTP_transf_6"/>
</dbReference>
<dbReference type="RefSeq" id="WP_186507595.1">
    <property type="nucleotide sequence ID" value="NZ_JACNEP010000013.1"/>
</dbReference>
<protein>
    <submittedName>
        <fullName evidence="1">Nucleotidyltransferase family protein</fullName>
    </submittedName>
</protein>
<organism evidence="1 2">
    <name type="scientific">Neptunicella marina</name>
    <dbReference type="NCBI Taxonomy" id="2125989"/>
    <lineage>
        <taxon>Bacteria</taxon>
        <taxon>Pseudomonadati</taxon>
        <taxon>Pseudomonadota</taxon>
        <taxon>Gammaproteobacteria</taxon>
        <taxon>Alteromonadales</taxon>
        <taxon>Alteromonadaceae</taxon>
        <taxon>Neptunicella</taxon>
    </lineage>
</organism>
<dbReference type="Proteomes" id="UP000601768">
    <property type="component" value="Unassembled WGS sequence"/>
</dbReference>
<evidence type="ECO:0000313" key="2">
    <source>
        <dbReference type="Proteomes" id="UP000601768"/>
    </source>
</evidence>
<name>A0A8J6ITD1_9ALTE</name>